<dbReference type="Proteomes" id="UP000310719">
    <property type="component" value="Chromosome"/>
</dbReference>
<evidence type="ECO:0000313" key="1">
    <source>
        <dbReference type="EMBL" id="VTP69503.1"/>
    </source>
</evidence>
<organism evidence="1 2">
    <name type="scientific">Leclercia adecarboxylata</name>
    <dbReference type="NCBI Taxonomy" id="83655"/>
    <lineage>
        <taxon>Bacteria</taxon>
        <taxon>Pseudomonadati</taxon>
        <taxon>Pseudomonadota</taxon>
        <taxon>Gammaproteobacteria</taxon>
        <taxon>Enterobacterales</taxon>
        <taxon>Enterobacteriaceae</taxon>
        <taxon>Leclercia</taxon>
    </lineage>
</organism>
<accession>A0A4V6YY03</accession>
<sequence length="67" mass="7445">MKAAIVKVGHSDMAAESMMSQLFGSESIEAGKQVLRQQLTLQIFAPLALAILHRYEEYSPEKRPRAA</sequence>
<dbReference type="InterPro" id="IPR009216">
    <property type="entry name" value="Virulence_factor_SrfB"/>
</dbReference>
<dbReference type="Pfam" id="PF07520">
    <property type="entry name" value="SrfB"/>
    <property type="match status" value="1"/>
</dbReference>
<gene>
    <name evidence="1" type="ORF">NCTC13032_04407</name>
</gene>
<dbReference type="AlphaFoldDB" id="A0A4V6YY03"/>
<evidence type="ECO:0000313" key="2">
    <source>
        <dbReference type="Proteomes" id="UP000310719"/>
    </source>
</evidence>
<proteinExistence type="predicted"/>
<dbReference type="EMBL" id="LR590464">
    <property type="protein sequence ID" value="VTP69503.1"/>
    <property type="molecule type" value="Genomic_DNA"/>
</dbReference>
<protein>
    <submittedName>
        <fullName evidence="1">Uncharacterized protein conserved in bacteria, putative virulence factor</fullName>
    </submittedName>
</protein>
<name>A0A4V6YY03_9ENTR</name>
<reference evidence="1 2" key="1">
    <citation type="submission" date="2019-05" db="EMBL/GenBank/DDBJ databases">
        <authorList>
            <consortium name="Pathogen Informatics"/>
        </authorList>
    </citation>
    <scope>NUCLEOTIDE SEQUENCE [LARGE SCALE GENOMIC DNA]</scope>
    <source>
        <strain evidence="1 2">NCTC13032</strain>
    </source>
</reference>